<proteinExistence type="predicted"/>
<comment type="caution">
    <text evidence="1">The sequence shown here is derived from an EMBL/GenBank/DDBJ whole genome shotgun (WGS) entry which is preliminary data.</text>
</comment>
<sequence>MVALTMPIPPEALVADDKNVLINGLLRGLRDVKTYWKPLSSRQDLWSNMLLLLDPIQQSKPIGIARRFISNEPRTGFDAAHSILTRNNTTYRIPTPPNATAAER</sequence>
<gene>
    <name evidence="1" type="ORF">LCGC14_2604350</name>
</gene>
<protein>
    <submittedName>
        <fullName evidence="1">Uncharacterized protein</fullName>
    </submittedName>
</protein>
<evidence type="ECO:0000313" key="1">
    <source>
        <dbReference type="EMBL" id="KKL05607.1"/>
    </source>
</evidence>
<accession>A0A0F9AVH8</accession>
<dbReference type="EMBL" id="LAZR01044044">
    <property type="protein sequence ID" value="KKL05607.1"/>
    <property type="molecule type" value="Genomic_DNA"/>
</dbReference>
<organism evidence="1">
    <name type="scientific">marine sediment metagenome</name>
    <dbReference type="NCBI Taxonomy" id="412755"/>
    <lineage>
        <taxon>unclassified sequences</taxon>
        <taxon>metagenomes</taxon>
        <taxon>ecological metagenomes</taxon>
    </lineage>
</organism>
<feature type="non-terminal residue" evidence="1">
    <location>
        <position position="104"/>
    </location>
</feature>
<name>A0A0F9AVH8_9ZZZZ</name>
<reference evidence="1" key="1">
    <citation type="journal article" date="2015" name="Nature">
        <title>Complex archaea that bridge the gap between prokaryotes and eukaryotes.</title>
        <authorList>
            <person name="Spang A."/>
            <person name="Saw J.H."/>
            <person name="Jorgensen S.L."/>
            <person name="Zaremba-Niedzwiedzka K."/>
            <person name="Martijn J."/>
            <person name="Lind A.E."/>
            <person name="van Eijk R."/>
            <person name="Schleper C."/>
            <person name="Guy L."/>
            <person name="Ettema T.J."/>
        </authorList>
    </citation>
    <scope>NUCLEOTIDE SEQUENCE</scope>
</reference>
<dbReference type="AlphaFoldDB" id="A0A0F9AVH8"/>